<evidence type="ECO:0000256" key="4">
    <source>
        <dbReference type="ARBA" id="ARBA00040613"/>
    </source>
</evidence>
<proteinExistence type="inferred from homology"/>
<keyword evidence="7" id="KW-1185">Reference proteome</keyword>
<evidence type="ECO:0000313" key="7">
    <source>
        <dbReference type="Proteomes" id="UP001642409"/>
    </source>
</evidence>
<dbReference type="Proteomes" id="UP001642409">
    <property type="component" value="Unassembled WGS sequence"/>
</dbReference>
<sequence>MFIQNILTSRNLRFTILYIQLLLSDCHSYLLHQRIIKSSVYLLQIHEISFNIFQFPLLLFTRRFGHACATFRFRLPLHFLCEMSKTLKSHYIVDFSDAVSELQLNVNTFVEFLNSKFRVNNRKGRMSQNLKTEIKDNCIILDSETYEFPKSYVRFLVKKFIATSNNAAYRDAFRLVAHPKNKDTYVVKADVYQADEEEQKE</sequence>
<protein>
    <recommendedName>
        <fullName evidence="4">Large ribosomal subunit protein eL22</fullName>
    </recommendedName>
    <alternativeName>
        <fullName evidence="5">60S ribosomal protein L22</fullName>
    </alternativeName>
</protein>
<gene>
    <name evidence="6" type="ORF">HINF_LOCUS218</name>
</gene>
<dbReference type="InterPro" id="IPR002671">
    <property type="entry name" value="Ribosomal_eL22"/>
</dbReference>
<dbReference type="EMBL" id="CAXDID020000001">
    <property type="protein sequence ID" value="CAL5970278.1"/>
    <property type="molecule type" value="Genomic_DNA"/>
</dbReference>
<evidence type="ECO:0000256" key="1">
    <source>
        <dbReference type="ARBA" id="ARBA00007817"/>
    </source>
</evidence>
<keyword evidence="3" id="KW-0687">Ribonucleoprotein</keyword>
<dbReference type="InterPro" id="IPR038526">
    <property type="entry name" value="Ribosomal_eL22_sf"/>
</dbReference>
<evidence type="ECO:0000256" key="2">
    <source>
        <dbReference type="ARBA" id="ARBA00022980"/>
    </source>
</evidence>
<name>A0ABP1GEJ5_9EUKA</name>
<evidence type="ECO:0000256" key="5">
    <source>
        <dbReference type="ARBA" id="ARBA00041214"/>
    </source>
</evidence>
<keyword evidence="2" id="KW-0689">Ribosomal protein</keyword>
<reference evidence="6 7" key="1">
    <citation type="submission" date="2024-07" db="EMBL/GenBank/DDBJ databases">
        <authorList>
            <person name="Akdeniz Z."/>
        </authorList>
    </citation>
    <scope>NUCLEOTIDE SEQUENCE [LARGE SCALE GENOMIC DNA]</scope>
</reference>
<comment type="similarity">
    <text evidence="1">Belongs to the eukaryotic ribosomal protein eL22 family.</text>
</comment>
<dbReference type="PANTHER" id="PTHR10064">
    <property type="entry name" value="60S RIBOSOMAL PROTEIN L22"/>
    <property type="match status" value="1"/>
</dbReference>
<dbReference type="Gene3D" id="3.30.1360.210">
    <property type="match status" value="1"/>
</dbReference>
<accession>A0ABP1GEJ5</accession>
<organism evidence="6 7">
    <name type="scientific">Hexamita inflata</name>
    <dbReference type="NCBI Taxonomy" id="28002"/>
    <lineage>
        <taxon>Eukaryota</taxon>
        <taxon>Metamonada</taxon>
        <taxon>Diplomonadida</taxon>
        <taxon>Hexamitidae</taxon>
        <taxon>Hexamitinae</taxon>
        <taxon>Hexamita</taxon>
    </lineage>
</organism>
<evidence type="ECO:0000313" key="6">
    <source>
        <dbReference type="EMBL" id="CAL5970278.1"/>
    </source>
</evidence>
<dbReference type="PANTHER" id="PTHR10064:SF0">
    <property type="entry name" value="FI24544P1-RELATED"/>
    <property type="match status" value="1"/>
</dbReference>
<evidence type="ECO:0000256" key="3">
    <source>
        <dbReference type="ARBA" id="ARBA00023274"/>
    </source>
</evidence>
<comment type="caution">
    <text evidence="6">The sequence shown here is derived from an EMBL/GenBank/DDBJ whole genome shotgun (WGS) entry which is preliminary data.</text>
</comment>
<dbReference type="Pfam" id="PF01776">
    <property type="entry name" value="Ribosomal_L22e"/>
    <property type="match status" value="1"/>
</dbReference>